<proteinExistence type="predicted"/>
<gene>
    <name evidence="2" type="ORF">EYF80_044236</name>
</gene>
<reference evidence="2 3" key="1">
    <citation type="submission" date="2019-03" db="EMBL/GenBank/DDBJ databases">
        <title>First draft genome of Liparis tanakae, snailfish: a comprehensive survey of snailfish specific genes.</title>
        <authorList>
            <person name="Kim W."/>
            <person name="Song I."/>
            <person name="Jeong J.-H."/>
            <person name="Kim D."/>
            <person name="Kim S."/>
            <person name="Ryu S."/>
            <person name="Song J.Y."/>
            <person name="Lee S.K."/>
        </authorList>
    </citation>
    <scope>NUCLEOTIDE SEQUENCE [LARGE SCALE GENOMIC DNA]</scope>
    <source>
        <tissue evidence="2">Muscle</tissue>
    </source>
</reference>
<feature type="region of interest" description="Disordered" evidence="1">
    <location>
        <begin position="1"/>
        <end position="26"/>
    </location>
</feature>
<comment type="caution">
    <text evidence="2">The sequence shown here is derived from an EMBL/GenBank/DDBJ whole genome shotgun (WGS) entry which is preliminary data.</text>
</comment>
<sequence>MHIIHRAQSPELPAREKERAGEETEGKGCFTLNSRVLVDTRRTRVTSPAAAWRLTGEPTVVRQADSRCHRQTEQICCPFCGSSSPAPAVPPLTTTDSPGRARHQPCDS</sequence>
<evidence type="ECO:0000313" key="2">
    <source>
        <dbReference type="EMBL" id="TNN45569.1"/>
    </source>
</evidence>
<evidence type="ECO:0000313" key="3">
    <source>
        <dbReference type="Proteomes" id="UP000314294"/>
    </source>
</evidence>
<accession>A0A4Z2FWG8</accession>
<protein>
    <submittedName>
        <fullName evidence="2">Uncharacterized protein</fullName>
    </submittedName>
</protein>
<organism evidence="2 3">
    <name type="scientific">Liparis tanakae</name>
    <name type="common">Tanaka's snailfish</name>
    <dbReference type="NCBI Taxonomy" id="230148"/>
    <lineage>
        <taxon>Eukaryota</taxon>
        <taxon>Metazoa</taxon>
        <taxon>Chordata</taxon>
        <taxon>Craniata</taxon>
        <taxon>Vertebrata</taxon>
        <taxon>Euteleostomi</taxon>
        <taxon>Actinopterygii</taxon>
        <taxon>Neopterygii</taxon>
        <taxon>Teleostei</taxon>
        <taxon>Neoteleostei</taxon>
        <taxon>Acanthomorphata</taxon>
        <taxon>Eupercaria</taxon>
        <taxon>Perciformes</taxon>
        <taxon>Cottioidei</taxon>
        <taxon>Cottales</taxon>
        <taxon>Liparidae</taxon>
        <taxon>Liparis</taxon>
    </lineage>
</organism>
<evidence type="ECO:0000256" key="1">
    <source>
        <dbReference type="SAM" id="MobiDB-lite"/>
    </source>
</evidence>
<name>A0A4Z2FWG8_9TELE</name>
<feature type="region of interest" description="Disordered" evidence="1">
    <location>
        <begin position="81"/>
        <end position="108"/>
    </location>
</feature>
<keyword evidence="3" id="KW-1185">Reference proteome</keyword>
<feature type="compositionally biased region" description="Basic and acidic residues" evidence="1">
    <location>
        <begin position="13"/>
        <end position="26"/>
    </location>
</feature>
<dbReference type="EMBL" id="SRLO01000839">
    <property type="protein sequence ID" value="TNN45569.1"/>
    <property type="molecule type" value="Genomic_DNA"/>
</dbReference>
<dbReference type="AlphaFoldDB" id="A0A4Z2FWG8"/>
<dbReference type="Proteomes" id="UP000314294">
    <property type="component" value="Unassembled WGS sequence"/>
</dbReference>